<comment type="caution">
    <text evidence="3">The sequence shown here is derived from an EMBL/GenBank/DDBJ whole genome shotgun (WGS) entry which is preliminary data.</text>
</comment>
<dbReference type="InterPro" id="IPR050952">
    <property type="entry name" value="TRIM-NHL_E3_ligases"/>
</dbReference>
<organism evidence="3 4">
    <name type="scientific">Adineta steineri</name>
    <dbReference type="NCBI Taxonomy" id="433720"/>
    <lineage>
        <taxon>Eukaryota</taxon>
        <taxon>Metazoa</taxon>
        <taxon>Spiralia</taxon>
        <taxon>Gnathifera</taxon>
        <taxon>Rotifera</taxon>
        <taxon>Eurotatoria</taxon>
        <taxon>Bdelloidea</taxon>
        <taxon>Adinetida</taxon>
        <taxon>Adinetidae</taxon>
        <taxon>Adineta</taxon>
    </lineage>
</organism>
<evidence type="ECO:0000256" key="1">
    <source>
        <dbReference type="ARBA" id="ARBA00022737"/>
    </source>
</evidence>
<dbReference type="Proteomes" id="UP000663868">
    <property type="component" value="Unassembled WGS sequence"/>
</dbReference>
<dbReference type="Pfam" id="PF01436">
    <property type="entry name" value="NHL"/>
    <property type="match status" value="1"/>
</dbReference>
<evidence type="ECO:0000256" key="2">
    <source>
        <dbReference type="PROSITE-ProRule" id="PRU00504"/>
    </source>
</evidence>
<dbReference type="PANTHER" id="PTHR24104:SF25">
    <property type="entry name" value="PROTEIN LIN-41"/>
    <property type="match status" value="1"/>
</dbReference>
<sequence length="349" mass="36636">MLANMDTVTMIATAGREIPLELTTTSSSTTTSTTVCPVSSQSIWSQTATTIFGSQAGASGSTLSLLSQPIGMYYDGPNTILIVGDYGNQRILQFSLNNPSSVATVIAGSNGAGCNLNQLSVAIGVGLDSSGRLYVADTSCNRVIRFPPNSTSTTSGTLLGSINIPQNLFINPLNGDIYVVSYNDNAVYKFVGGSGSPVIAAGGNGNGNALNQLSGPNGVYYDYLYTNSLYVTNTGNYNVMKFPSGSTNATYGTVVAGGNGIGSGANQFNSPRSILVDRQGTLYISDGNNNRIQRWLKNATSGTTIIGGTQGTASNQLHFPEMILFDKYGNLLVADRNNHRIQLFNLTTC</sequence>
<evidence type="ECO:0000313" key="4">
    <source>
        <dbReference type="Proteomes" id="UP000663868"/>
    </source>
</evidence>
<dbReference type="EMBL" id="CAJOBB010005287">
    <property type="protein sequence ID" value="CAF4122997.1"/>
    <property type="molecule type" value="Genomic_DNA"/>
</dbReference>
<dbReference type="GO" id="GO:0008270">
    <property type="term" value="F:zinc ion binding"/>
    <property type="evidence" value="ECO:0007669"/>
    <property type="project" value="UniProtKB-KW"/>
</dbReference>
<evidence type="ECO:0000313" key="3">
    <source>
        <dbReference type="EMBL" id="CAF4122997.1"/>
    </source>
</evidence>
<accession>A0A819WI03</accession>
<keyword evidence="1" id="KW-0677">Repeat</keyword>
<dbReference type="PROSITE" id="PS51125">
    <property type="entry name" value="NHL"/>
    <property type="match status" value="1"/>
</dbReference>
<dbReference type="Gene3D" id="2.120.10.30">
    <property type="entry name" value="TolB, C-terminal domain"/>
    <property type="match status" value="2"/>
</dbReference>
<dbReference type="CDD" id="cd05819">
    <property type="entry name" value="NHL"/>
    <property type="match status" value="1"/>
</dbReference>
<dbReference type="SUPFAM" id="SSF101898">
    <property type="entry name" value="NHL repeat"/>
    <property type="match status" value="1"/>
</dbReference>
<name>A0A819WI03_9BILA</name>
<dbReference type="InterPro" id="IPR001258">
    <property type="entry name" value="NHL_repeat"/>
</dbReference>
<evidence type="ECO:0008006" key="5">
    <source>
        <dbReference type="Google" id="ProtNLM"/>
    </source>
</evidence>
<reference evidence="3" key="1">
    <citation type="submission" date="2021-02" db="EMBL/GenBank/DDBJ databases">
        <authorList>
            <person name="Nowell W R."/>
        </authorList>
    </citation>
    <scope>NUCLEOTIDE SEQUENCE</scope>
</reference>
<dbReference type="InterPro" id="IPR011042">
    <property type="entry name" value="6-blade_b-propeller_TolB-like"/>
</dbReference>
<gene>
    <name evidence="3" type="ORF">KXQ929_LOCUS35753</name>
</gene>
<feature type="repeat" description="NHL" evidence="2">
    <location>
        <begin position="261"/>
        <end position="347"/>
    </location>
</feature>
<dbReference type="PANTHER" id="PTHR24104">
    <property type="entry name" value="E3 UBIQUITIN-PROTEIN LIGASE NHLRC1-RELATED"/>
    <property type="match status" value="1"/>
</dbReference>
<proteinExistence type="predicted"/>
<dbReference type="AlphaFoldDB" id="A0A819WI03"/>
<protein>
    <recommendedName>
        <fullName evidence="5">NHL repeat containing protein-like protein</fullName>
    </recommendedName>
</protein>